<feature type="coiled-coil region" evidence="1">
    <location>
        <begin position="108"/>
        <end position="190"/>
    </location>
</feature>
<dbReference type="RefSeq" id="WP_103977097.1">
    <property type="nucleotide sequence ID" value="NZ_PGLV01000001.1"/>
</dbReference>
<evidence type="ECO:0000256" key="1">
    <source>
        <dbReference type="SAM" id="Coils"/>
    </source>
</evidence>
<evidence type="ECO:0000313" key="2">
    <source>
        <dbReference type="EMBL" id="POZ57200.1"/>
    </source>
</evidence>
<reference evidence="2 3" key="1">
    <citation type="submission" date="2017-11" db="EMBL/GenBank/DDBJ databases">
        <title>Genome sequence of Lysinibacillus sphaericus, a lignin-degrading bacteria isolated from municipal solid waste soil.</title>
        <authorList>
            <person name="Persinoti G.F."/>
            <person name="Paixao D.A."/>
            <person name="Bugg T.D."/>
            <person name="Squina F.M."/>
        </authorList>
    </citation>
    <scope>NUCLEOTIDE SEQUENCE [LARGE SCALE GENOMIC DNA]</scope>
    <source>
        <strain evidence="2 3">A1</strain>
    </source>
</reference>
<gene>
    <name evidence="2" type="ORF">LYSIN_01984</name>
</gene>
<dbReference type="EMBL" id="PGLV01000001">
    <property type="protein sequence ID" value="POZ57200.1"/>
    <property type="molecule type" value="Genomic_DNA"/>
</dbReference>
<dbReference type="Proteomes" id="UP000237319">
    <property type="component" value="Unassembled WGS sequence"/>
</dbReference>
<evidence type="ECO:0000313" key="3">
    <source>
        <dbReference type="Proteomes" id="UP000237319"/>
    </source>
</evidence>
<keyword evidence="1" id="KW-0175">Coiled coil</keyword>
<protein>
    <submittedName>
        <fullName evidence="2">Uncharacterized protein</fullName>
    </submittedName>
</protein>
<comment type="caution">
    <text evidence="2">The sequence shown here is derived from an EMBL/GenBank/DDBJ whole genome shotgun (WGS) entry which is preliminary data.</text>
</comment>
<dbReference type="AlphaFoldDB" id="A0A2S5D293"/>
<proteinExistence type="predicted"/>
<sequence>MSLTNAFLQEVEYELNGNYFFVEDFIIETRNYQSFIELNIVYIYLPQYKFEGEIYKDEARFKVEFNPGTVTTIVKRDQLSKYEFLSSIREWLKNTHTEMTKTPIARQVNNHEELLKLIQEKVNSMGENGERFFTKEEGEELRNKLNELEELYKKSVVEQYENKQTQEKELQKFNFELNTLRNHLEVLNRKNWFLSFSVRLFNWIKRNPDVTRRVAGFSRELLPEEAKNIVSQEALDQLLPPSSLEIASDTESE</sequence>
<accession>A0A2S5D293</accession>
<name>A0A2S5D293_LYSSH</name>
<organism evidence="2 3">
    <name type="scientific">Lysinibacillus sphaericus</name>
    <name type="common">Bacillus sphaericus</name>
    <dbReference type="NCBI Taxonomy" id="1421"/>
    <lineage>
        <taxon>Bacteria</taxon>
        <taxon>Bacillati</taxon>
        <taxon>Bacillota</taxon>
        <taxon>Bacilli</taxon>
        <taxon>Bacillales</taxon>
        <taxon>Bacillaceae</taxon>
        <taxon>Lysinibacillus</taxon>
    </lineage>
</organism>
<keyword evidence="3" id="KW-1185">Reference proteome</keyword>